<organism evidence="5 6">
    <name type="scientific">Rubroshorea leprosula</name>
    <dbReference type="NCBI Taxonomy" id="152421"/>
    <lineage>
        <taxon>Eukaryota</taxon>
        <taxon>Viridiplantae</taxon>
        <taxon>Streptophyta</taxon>
        <taxon>Embryophyta</taxon>
        <taxon>Tracheophyta</taxon>
        <taxon>Spermatophyta</taxon>
        <taxon>Magnoliopsida</taxon>
        <taxon>eudicotyledons</taxon>
        <taxon>Gunneridae</taxon>
        <taxon>Pentapetalae</taxon>
        <taxon>rosids</taxon>
        <taxon>malvids</taxon>
        <taxon>Malvales</taxon>
        <taxon>Dipterocarpaceae</taxon>
        <taxon>Rubroshorea</taxon>
    </lineage>
</organism>
<dbReference type="Pfam" id="PF13855">
    <property type="entry name" value="LRR_8"/>
    <property type="match status" value="1"/>
</dbReference>
<accession>A0AAV5MMW2</accession>
<dbReference type="InterPro" id="IPR032675">
    <property type="entry name" value="LRR_dom_sf"/>
</dbReference>
<comment type="caution">
    <text evidence="5">The sequence shown here is derived from an EMBL/GenBank/DDBJ whole genome shotgun (WGS) entry which is preliminary data.</text>
</comment>
<dbReference type="PANTHER" id="PTHR33463:SF212">
    <property type="entry name" value="AND NB-ARC DOMAINS-CONTAINING DISEASE RESISTANCE PROTEIN, PUTATIVE-RELATED"/>
    <property type="match status" value="1"/>
</dbReference>
<protein>
    <recommendedName>
        <fullName evidence="4">Disease resistance protein At4g27190-like leucine-rich repeats domain-containing protein</fullName>
    </recommendedName>
</protein>
<gene>
    <name evidence="5" type="ORF">SLEP1_g57856</name>
</gene>
<dbReference type="SUPFAM" id="SSF52058">
    <property type="entry name" value="L domain-like"/>
    <property type="match status" value="1"/>
</dbReference>
<evidence type="ECO:0000256" key="2">
    <source>
        <dbReference type="ARBA" id="ARBA00022737"/>
    </source>
</evidence>
<dbReference type="InterPro" id="IPR057135">
    <property type="entry name" value="At4g27190-like_LRR"/>
</dbReference>
<dbReference type="PANTHER" id="PTHR33463">
    <property type="entry name" value="NB-ARC DOMAIN-CONTAINING PROTEIN-RELATED"/>
    <property type="match status" value="1"/>
</dbReference>
<dbReference type="AlphaFoldDB" id="A0AAV5MMW2"/>
<evidence type="ECO:0000313" key="5">
    <source>
        <dbReference type="EMBL" id="GKV51185.1"/>
    </source>
</evidence>
<dbReference type="InterPro" id="IPR003591">
    <property type="entry name" value="Leu-rich_rpt_typical-subtyp"/>
</dbReference>
<name>A0AAV5MMW2_9ROSI</name>
<dbReference type="SMART" id="SM00369">
    <property type="entry name" value="LRR_TYP"/>
    <property type="match status" value="3"/>
</dbReference>
<evidence type="ECO:0000256" key="3">
    <source>
        <dbReference type="ARBA" id="ARBA00022821"/>
    </source>
</evidence>
<dbReference type="Proteomes" id="UP001054252">
    <property type="component" value="Unassembled WGS sequence"/>
</dbReference>
<proteinExistence type="predicted"/>
<sequence length="560" mass="63957">METRHAMKDEGCDILRKLEDNSLLEVIKDGRKGDCVRMHDLIRDMALDITRMRPRFLVEAGKALKELPERVNCAEGVETVSLMHNYIEEIPSSLAFSTCIRLTTLLLAHNKLSTIPEFVFEHMQELKVLDLSFNLWLSSLPNSVSKLVKLTTLLLESTSLEKVPSLSGLGSLKKLNLRGTKIKEVPEGLGMLKNLKCLFLCRSNPSDILEIDEIADAVLLNLSKLQELIVDNSRIKLKGNVVGRLKKLEVFHGWFPTANEMRILLKCQPNRLSDYFINVGSNSNVTYTVTAELRRYKKIMVFEETSIVGENTLLPSVQVLCIEACHDIRSLNEFSGIKDATDLRECWIWNCDGMECVLSSWINNTVIQTLEYLLLYNLHKLDRLFEANVMVTSSPPLKAFSSLKVVWIVECKKIKKLFPSWKLAEYLQSLERIYVYGCEEMEEIIGSDPEEEGEEGGDIIKELILPKLKELKLWKLPALKSICSRRAVMVRDSLGSITISDCKGLRRIPLYLPLLDNAQPSPPPSLMIINIYRGEQEWWESLEWDHPNAKDVLQPMVQFY</sequence>
<dbReference type="EMBL" id="BPVZ01000453">
    <property type="protein sequence ID" value="GKV51185.1"/>
    <property type="molecule type" value="Genomic_DNA"/>
</dbReference>
<evidence type="ECO:0000256" key="1">
    <source>
        <dbReference type="ARBA" id="ARBA00022614"/>
    </source>
</evidence>
<keyword evidence="2" id="KW-0677">Repeat</keyword>
<evidence type="ECO:0000313" key="6">
    <source>
        <dbReference type="Proteomes" id="UP001054252"/>
    </source>
</evidence>
<dbReference type="Gene3D" id="3.80.10.10">
    <property type="entry name" value="Ribonuclease Inhibitor"/>
    <property type="match status" value="2"/>
</dbReference>
<feature type="domain" description="Disease resistance protein At4g27190-like leucine-rich repeats" evidence="4">
    <location>
        <begin position="394"/>
        <end position="508"/>
    </location>
</feature>
<dbReference type="InterPro" id="IPR001611">
    <property type="entry name" value="Leu-rich_rpt"/>
</dbReference>
<evidence type="ECO:0000259" key="4">
    <source>
        <dbReference type="Pfam" id="PF23247"/>
    </source>
</evidence>
<reference evidence="5 6" key="1">
    <citation type="journal article" date="2021" name="Commun. Biol.">
        <title>The genome of Shorea leprosula (Dipterocarpaceae) highlights the ecological relevance of drought in aseasonal tropical rainforests.</title>
        <authorList>
            <person name="Ng K.K.S."/>
            <person name="Kobayashi M.J."/>
            <person name="Fawcett J.A."/>
            <person name="Hatakeyama M."/>
            <person name="Paape T."/>
            <person name="Ng C.H."/>
            <person name="Ang C.C."/>
            <person name="Tnah L.H."/>
            <person name="Lee C.T."/>
            <person name="Nishiyama T."/>
            <person name="Sese J."/>
            <person name="O'Brien M.J."/>
            <person name="Copetti D."/>
            <person name="Mohd Noor M.I."/>
            <person name="Ong R.C."/>
            <person name="Putra M."/>
            <person name="Sireger I.Z."/>
            <person name="Indrioko S."/>
            <person name="Kosugi Y."/>
            <person name="Izuno A."/>
            <person name="Isagi Y."/>
            <person name="Lee S.L."/>
            <person name="Shimizu K.K."/>
        </authorList>
    </citation>
    <scope>NUCLEOTIDE SEQUENCE [LARGE SCALE GENOMIC DNA]</scope>
    <source>
        <strain evidence="5">214</strain>
    </source>
</reference>
<keyword evidence="6" id="KW-1185">Reference proteome</keyword>
<dbReference type="Pfam" id="PF23247">
    <property type="entry name" value="LRR_RPS2"/>
    <property type="match status" value="1"/>
</dbReference>
<keyword evidence="3" id="KW-0611">Plant defense</keyword>
<dbReference type="PROSITE" id="PS51450">
    <property type="entry name" value="LRR"/>
    <property type="match status" value="1"/>
</dbReference>
<dbReference type="InterPro" id="IPR050905">
    <property type="entry name" value="Plant_NBS-LRR"/>
</dbReference>
<keyword evidence="1" id="KW-0433">Leucine-rich repeat</keyword>